<comment type="similarity">
    <text evidence="2">Belongs to the major facilitator superfamily.</text>
</comment>
<dbReference type="InterPro" id="IPR036259">
    <property type="entry name" value="MFS_trans_sf"/>
</dbReference>
<feature type="transmembrane region" description="Helical" evidence="6">
    <location>
        <begin position="164"/>
        <end position="182"/>
    </location>
</feature>
<dbReference type="SUPFAM" id="SSF103473">
    <property type="entry name" value="MFS general substrate transporter"/>
    <property type="match status" value="1"/>
</dbReference>
<dbReference type="Pfam" id="PF07690">
    <property type="entry name" value="MFS_1"/>
    <property type="match status" value="1"/>
</dbReference>
<dbReference type="PANTHER" id="PTHR23501">
    <property type="entry name" value="MAJOR FACILITATOR SUPERFAMILY"/>
    <property type="match status" value="1"/>
</dbReference>
<feature type="transmembrane region" description="Helical" evidence="6">
    <location>
        <begin position="7"/>
        <end position="30"/>
    </location>
</feature>
<dbReference type="eggNOG" id="KOG0254">
    <property type="taxonomic scope" value="Eukaryota"/>
</dbReference>
<dbReference type="InterPro" id="IPR020846">
    <property type="entry name" value="MFS_dom"/>
</dbReference>
<dbReference type="FunCoup" id="A3LWM0">
    <property type="interactions" value="79"/>
</dbReference>
<comment type="subcellular location">
    <subcellularLocation>
        <location evidence="1">Membrane</location>
        <topology evidence="1">Multi-pass membrane protein</topology>
    </subcellularLocation>
</comment>
<keyword evidence="5 6" id="KW-0472">Membrane</keyword>
<keyword evidence="9" id="KW-1185">Reference proteome</keyword>
<dbReference type="PROSITE" id="PS50850">
    <property type="entry name" value="MFS"/>
    <property type="match status" value="1"/>
</dbReference>
<evidence type="ECO:0000256" key="2">
    <source>
        <dbReference type="ARBA" id="ARBA00008335"/>
    </source>
</evidence>
<sequence length="525" mass="57356">GIPLILCTISIILSIFLTAIDQTVVITALAGIEEAFGGASQIGWSTAGYVLPMAVLALFWGRFGLVMGRKSSVLISIFFFEVGSLICALSKSMGMFIGGRVITGIGAGGIQTNVFMISSEITPLNQRGIIIAFVTMSLIPAAVIGPVIGGLFTSSKTLTWRWCFYINLPFGGVAALFLSLLYKPKNDKSRFIWNWNKTIFKRLVNTFDLVGVLLVGISLVLFLVGCSLGGTGLNGFNKPVTICFTIIGGVLFLCFIYYEFYCYKVNQEMHYYPMLPKELIFKRQVLAPGLIMLLSNMVFNGSSIYISIYFENLLGNSPSRTGVHLLPMILPTILTTMISGLICSKVGIVKPVLIFGSICGVISSGLITMLNYHSSDGEKIGFLFLVGFSFGFFNQASMIAAQLSVSEDQTDYTLIITSFTAFMRSFGASLGGIVLTSIYSNTVNKELQKYPQFREETVDQILKNGSLQGFDQHEASILINALSIGLKWVFHSILILSVSCLFISFTTSNARVPQKKKEDTDIVEA</sequence>
<organism evidence="8 9">
    <name type="scientific">Scheffersomyces stipitis (strain ATCC 58785 / CBS 6054 / NBRC 10063 / NRRL Y-11545)</name>
    <name type="common">Yeast</name>
    <name type="synonym">Pichia stipitis</name>
    <dbReference type="NCBI Taxonomy" id="322104"/>
    <lineage>
        <taxon>Eukaryota</taxon>
        <taxon>Fungi</taxon>
        <taxon>Dikarya</taxon>
        <taxon>Ascomycota</taxon>
        <taxon>Saccharomycotina</taxon>
        <taxon>Pichiomycetes</taxon>
        <taxon>Debaryomycetaceae</taxon>
        <taxon>Scheffersomyces</taxon>
    </lineage>
</organism>
<dbReference type="OrthoDB" id="10021397at2759"/>
<name>A3LWM0_PICST</name>
<feature type="transmembrane region" description="Helical" evidence="6">
    <location>
        <begin position="97"/>
        <end position="117"/>
    </location>
</feature>
<dbReference type="GO" id="GO:0005886">
    <property type="term" value="C:plasma membrane"/>
    <property type="evidence" value="ECO:0007669"/>
    <property type="project" value="TreeGrafter"/>
</dbReference>
<dbReference type="CDD" id="cd17502">
    <property type="entry name" value="MFS_Azr1_MDR_like"/>
    <property type="match status" value="1"/>
</dbReference>
<evidence type="ECO:0000313" key="9">
    <source>
        <dbReference type="Proteomes" id="UP000002258"/>
    </source>
</evidence>
<proteinExistence type="inferred from homology"/>
<evidence type="ECO:0000259" key="7">
    <source>
        <dbReference type="PROSITE" id="PS50850"/>
    </source>
</evidence>
<protein>
    <submittedName>
        <fullName evidence="8">Azole resistance protein 1</fullName>
    </submittedName>
</protein>
<feature type="transmembrane region" description="Helical" evidence="6">
    <location>
        <begin position="322"/>
        <end position="343"/>
    </location>
</feature>
<evidence type="ECO:0000256" key="6">
    <source>
        <dbReference type="SAM" id="Phobius"/>
    </source>
</evidence>
<feature type="transmembrane region" description="Helical" evidence="6">
    <location>
        <begin position="244"/>
        <end position="264"/>
    </location>
</feature>
<evidence type="ECO:0000256" key="3">
    <source>
        <dbReference type="ARBA" id="ARBA00022692"/>
    </source>
</evidence>
<dbReference type="InterPro" id="IPR011701">
    <property type="entry name" value="MFS"/>
</dbReference>
<dbReference type="PROSITE" id="PS00217">
    <property type="entry name" value="SUGAR_TRANSPORT_2"/>
    <property type="match status" value="1"/>
</dbReference>
<evidence type="ECO:0000313" key="8">
    <source>
        <dbReference type="EMBL" id="ABN66991.2"/>
    </source>
</evidence>
<dbReference type="GeneID" id="4839316"/>
<dbReference type="Gene3D" id="1.20.1720.10">
    <property type="entry name" value="Multidrug resistance protein D"/>
    <property type="match status" value="1"/>
</dbReference>
<evidence type="ECO:0000256" key="1">
    <source>
        <dbReference type="ARBA" id="ARBA00004141"/>
    </source>
</evidence>
<reference evidence="8 9" key="1">
    <citation type="journal article" date="2007" name="Nat. Biotechnol.">
        <title>Genome sequence of the lignocellulose-bioconverting and xylose-fermenting yeast Pichia stipitis.</title>
        <authorList>
            <person name="Jeffries T.W."/>
            <person name="Grigoriev I.V."/>
            <person name="Grimwood J."/>
            <person name="Laplaza J.M."/>
            <person name="Aerts A."/>
            <person name="Salamov A."/>
            <person name="Schmutz J."/>
            <person name="Lindquist E."/>
            <person name="Dehal P."/>
            <person name="Shapiro H."/>
            <person name="Jin Y.S."/>
            <person name="Passoth V."/>
            <person name="Richardson P.M."/>
        </authorList>
    </citation>
    <scope>NUCLEOTIDE SEQUENCE [LARGE SCALE GENOMIC DNA]</scope>
    <source>
        <strain evidence="9">ATCC 58785 / CBS 6054 / NBRC 10063 / NRRL Y-11545</strain>
    </source>
</reference>
<dbReference type="OMA" id="KLSHMDP"/>
<feature type="transmembrane region" description="Helical" evidence="6">
    <location>
        <begin position="203"/>
        <end position="224"/>
    </location>
</feature>
<dbReference type="RefSeq" id="XP_001385020.2">
    <property type="nucleotide sequence ID" value="XM_001384983.1"/>
</dbReference>
<dbReference type="InterPro" id="IPR005829">
    <property type="entry name" value="Sugar_transporter_CS"/>
</dbReference>
<feature type="transmembrane region" description="Helical" evidence="6">
    <location>
        <begin position="352"/>
        <end position="374"/>
    </location>
</feature>
<dbReference type="Proteomes" id="UP000002258">
    <property type="component" value="Chromosome 5"/>
</dbReference>
<feature type="transmembrane region" description="Helical" evidence="6">
    <location>
        <begin position="129"/>
        <end position="152"/>
    </location>
</feature>
<accession>A3LWM0</accession>
<feature type="transmembrane region" description="Helical" evidence="6">
    <location>
        <begin position="412"/>
        <end position="439"/>
    </location>
</feature>
<feature type="transmembrane region" description="Helical" evidence="6">
    <location>
        <begin position="285"/>
        <end position="310"/>
    </location>
</feature>
<feature type="transmembrane region" description="Helical" evidence="6">
    <location>
        <begin position="488"/>
        <end position="507"/>
    </location>
</feature>
<dbReference type="InParanoid" id="A3LWM0"/>
<dbReference type="PANTHER" id="PTHR23501:SF198">
    <property type="entry name" value="AZOLE RESISTANCE PROTEIN 1-RELATED"/>
    <property type="match status" value="1"/>
</dbReference>
<evidence type="ECO:0000256" key="5">
    <source>
        <dbReference type="ARBA" id="ARBA00023136"/>
    </source>
</evidence>
<dbReference type="EMBL" id="CP000499">
    <property type="protein sequence ID" value="ABN66991.2"/>
    <property type="molecule type" value="Genomic_DNA"/>
</dbReference>
<feature type="transmembrane region" description="Helical" evidence="6">
    <location>
        <begin position="73"/>
        <end position="91"/>
    </location>
</feature>
<dbReference type="Gene3D" id="1.20.1250.20">
    <property type="entry name" value="MFS general substrate transporter like domains"/>
    <property type="match status" value="1"/>
</dbReference>
<feature type="transmembrane region" description="Helical" evidence="6">
    <location>
        <begin position="380"/>
        <end position="400"/>
    </location>
</feature>
<feature type="non-terminal residue" evidence="8">
    <location>
        <position position="1"/>
    </location>
</feature>
<dbReference type="KEGG" id="pic:PICST_60552"/>
<dbReference type="AlphaFoldDB" id="A3LWM0"/>
<gene>
    <name evidence="8" type="primary">AZR3</name>
    <name evidence="8" type="ORF">PICST_60552</name>
</gene>
<keyword evidence="3 6" id="KW-0812">Transmembrane</keyword>
<feature type="domain" description="Major facilitator superfamily (MFS) profile" evidence="7">
    <location>
        <begin position="7"/>
        <end position="516"/>
    </location>
</feature>
<evidence type="ECO:0000256" key="4">
    <source>
        <dbReference type="ARBA" id="ARBA00022989"/>
    </source>
</evidence>
<feature type="transmembrane region" description="Helical" evidence="6">
    <location>
        <begin position="42"/>
        <end position="61"/>
    </location>
</feature>
<dbReference type="HOGENOM" id="CLU_000960_22_1_1"/>
<dbReference type="GO" id="GO:0022857">
    <property type="term" value="F:transmembrane transporter activity"/>
    <property type="evidence" value="ECO:0007669"/>
    <property type="project" value="InterPro"/>
</dbReference>
<keyword evidence="4 6" id="KW-1133">Transmembrane helix</keyword>